<feature type="compositionally biased region" description="Low complexity" evidence="1">
    <location>
        <begin position="315"/>
        <end position="329"/>
    </location>
</feature>
<sequence length="460" mass="49451">MEFAAASDQENLVHGFQTVAAAKPLNQGLKGYGAKTPGNKAPKTPFKIPLNDENALFKGGKSVLKTNGKGNQDFLGGGKGGDLNKNAFITPAGPRMRAPLGMKTTNAKTKAFQTPAPLTGSAKTQKKTSPRLRRPKVKVHQAEAVKDEAAEEERDIEYMPPKCIPLPDDPEGWPADMEFPTLKGSSFARGMDSTYFNPVGDDGLTLDERKDIARKAKSDKRDEEIMQKAMDDDLAAVQASIAEGLLMQKKKSEPVVRKPLASKPPSTVNSRTAALALSPKPKSNFAAPTAATKARVPSKLNLLSSKKTTPALNPSAARHAAATTASRSTIGYSHGRSTSTSLRKPLSNLTKNAPSTIIKPASTNSFAKPSAHKRTVSTPVGSVSRSLSRSSSGNIVAPARFAKENFSYEAEEELMREIQFKNLEDEDDDDVDGWLNSFTPSGVLAEEDEFENFQLIVGEL</sequence>
<evidence type="ECO:0000256" key="1">
    <source>
        <dbReference type="SAM" id="MobiDB-lite"/>
    </source>
</evidence>
<dbReference type="OrthoDB" id="5327145at2759"/>
<dbReference type="Proteomes" id="UP000799750">
    <property type="component" value="Unassembled WGS sequence"/>
</dbReference>
<evidence type="ECO:0000313" key="3">
    <source>
        <dbReference type="Proteomes" id="UP000799750"/>
    </source>
</evidence>
<accession>A0A6A6R4G1</accession>
<feature type="region of interest" description="Disordered" evidence="1">
    <location>
        <begin position="306"/>
        <end position="389"/>
    </location>
</feature>
<feature type="region of interest" description="Disordered" evidence="1">
    <location>
        <begin position="116"/>
        <end position="179"/>
    </location>
</feature>
<name>A0A6A6R4G1_9PEZI</name>
<dbReference type="AlphaFoldDB" id="A0A6A6R4G1"/>
<organism evidence="2 3">
    <name type="scientific">Lophium mytilinum</name>
    <dbReference type="NCBI Taxonomy" id="390894"/>
    <lineage>
        <taxon>Eukaryota</taxon>
        <taxon>Fungi</taxon>
        <taxon>Dikarya</taxon>
        <taxon>Ascomycota</taxon>
        <taxon>Pezizomycotina</taxon>
        <taxon>Dothideomycetes</taxon>
        <taxon>Pleosporomycetidae</taxon>
        <taxon>Mytilinidiales</taxon>
        <taxon>Mytilinidiaceae</taxon>
        <taxon>Lophium</taxon>
    </lineage>
</organism>
<evidence type="ECO:0000313" key="2">
    <source>
        <dbReference type="EMBL" id="KAF2499194.1"/>
    </source>
</evidence>
<reference evidence="2" key="1">
    <citation type="journal article" date="2020" name="Stud. Mycol.">
        <title>101 Dothideomycetes genomes: a test case for predicting lifestyles and emergence of pathogens.</title>
        <authorList>
            <person name="Haridas S."/>
            <person name="Albert R."/>
            <person name="Binder M."/>
            <person name="Bloem J."/>
            <person name="Labutti K."/>
            <person name="Salamov A."/>
            <person name="Andreopoulos B."/>
            <person name="Baker S."/>
            <person name="Barry K."/>
            <person name="Bills G."/>
            <person name="Bluhm B."/>
            <person name="Cannon C."/>
            <person name="Castanera R."/>
            <person name="Culley D."/>
            <person name="Daum C."/>
            <person name="Ezra D."/>
            <person name="Gonzalez J."/>
            <person name="Henrissat B."/>
            <person name="Kuo A."/>
            <person name="Liang C."/>
            <person name="Lipzen A."/>
            <person name="Lutzoni F."/>
            <person name="Magnuson J."/>
            <person name="Mondo S."/>
            <person name="Nolan M."/>
            <person name="Ohm R."/>
            <person name="Pangilinan J."/>
            <person name="Park H.-J."/>
            <person name="Ramirez L."/>
            <person name="Alfaro M."/>
            <person name="Sun H."/>
            <person name="Tritt A."/>
            <person name="Yoshinaga Y."/>
            <person name="Zwiers L.-H."/>
            <person name="Turgeon B."/>
            <person name="Goodwin S."/>
            <person name="Spatafora J."/>
            <person name="Crous P."/>
            <person name="Grigoriev I."/>
        </authorList>
    </citation>
    <scope>NUCLEOTIDE SEQUENCE</scope>
    <source>
        <strain evidence="2">CBS 269.34</strain>
    </source>
</reference>
<feature type="compositionally biased region" description="Polar residues" evidence="1">
    <location>
        <begin position="335"/>
        <end position="367"/>
    </location>
</feature>
<proteinExistence type="predicted"/>
<dbReference type="EMBL" id="MU004184">
    <property type="protein sequence ID" value="KAF2499194.1"/>
    <property type="molecule type" value="Genomic_DNA"/>
</dbReference>
<feature type="compositionally biased region" description="Low complexity" evidence="1">
    <location>
        <begin position="380"/>
        <end position="389"/>
    </location>
</feature>
<keyword evidence="3" id="KW-1185">Reference proteome</keyword>
<protein>
    <submittedName>
        <fullName evidence="2">Uncharacterized protein</fullName>
    </submittedName>
</protein>
<gene>
    <name evidence="2" type="ORF">BU16DRAFT_557527</name>
</gene>
<feature type="region of interest" description="Disordered" evidence="1">
    <location>
        <begin position="250"/>
        <end position="271"/>
    </location>
</feature>
<feature type="compositionally biased region" description="Basic residues" evidence="1">
    <location>
        <begin position="124"/>
        <end position="139"/>
    </location>
</feature>